<dbReference type="PANTHER" id="PTHR18842:SF2">
    <property type="entry name" value="INTERLEUKIN-1 RECEPTOR-ASSOCIATED KINASE 1-BINDING PROTEIN 1"/>
    <property type="match status" value="1"/>
</dbReference>
<dbReference type="Bgee" id="ENSCPOG00000026381">
    <property type="expression patterns" value="Expressed in testis and 13 other cell types or tissues"/>
</dbReference>
<dbReference type="EMBL" id="AAKN02007938">
    <property type="status" value="NOT_ANNOTATED_CDS"/>
    <property type="molecule type" value="Genomic_DNA"/>
</dbReference>
<dbReference type="HOGENOM" id="CLU_1566383_0_0_1"/>
<feature type="region of interest" description="Disordered" evidence="6">
    <location>
        <begin position="27"/>
        <end position="51"/>
    </location>
</feature>
<accession>H0W0D0</accession>
<reference evidence="8" key="1">
    <citation type="journal article" date="2011" name="Nature">
        <title>A high-resolution map of human evolutionary constraint using 29 mammals.</title>
        <authorList>
            <person name="Lindblad-Toh K."/>
            <person name="Garber M."/>
            <person name="Zuk O."/>
            <person name="Lin M.F."/>
            <person name="Parker B.J."/>
            <person name="Washietl S."/>
            <person name="Kheradpour P."/>
            <person name="Ernst J."/>
            <person name="Jordan G."/>
            <person name="Mauceli E."/>
            <person name="Ward L.D."/>
            <person name="Lowe C.B."/>
            <person name="Holloway A.K."/>
            <person name="Clamp M."/>
            <person name="Gnerre S."/>
            <person name="Alfoldi J."/>
            <person name="Beal K."/>
            <person name="Chang J."/>
            <person name="Clawson H."/>
            <person name="Cuff J."/>
            <person name="Di Palma F."/>
            <person name="Fitzgerald S."/>
            <person name="Flicek P."/>
            <person name="Guttman M."/>
            <person name="Hubisz M.J."/>
            <person name="Jaffe D.B."/>
            <person name="Jungreis I."/>
            <person name="Kent W.J."/>
            <person name="Kostka D."/>
            <person name="Lara M."/>
            <person name="Martins A.L."/>
            <person name="Massingham T."/>
            <person name="Moltke I."/>
            <person name="Raney B.J."/>
            <person name="Rasmussen M.D."/>
            <person name="Robinson J."/>
            <person name="Stark A."/>
            <person name="Vilella A.J."/>
            <person name="Wen J."/>
            <person name="Xie X."/>
            <person name="Zody M.C."/>
            <person name="Baldwin J."/>
            <person name="Bloom T."/>
            <person name="Chin C.W."/>
            <person name="Heiman D."/>
            <person name="Nicol R."/>
            <person name="Nusbaum C."/>
            <person name="Young S."/>
            <person name="Wilkinson J."/>
            <person name="Worley K.C."/>
            <person name="Kovar C.L."/>
            <person name="Muzny D.M."/>
            <person name="Gibbs R.A."/>
            <person name="Cree A."/>
            <person name="Dihn H.H."/>
            <person name="Fowler G."/>
            <person name="Jhangiani S."/>
            <person name="Joshi V."/>
            <person name="Lee S."/>
            <person name="Lewis L.R."/>
            <person name="Nazareth L.V."/>
            <person name="Okwuonu G."/>
            <person name="Santibanez J."/>
            <person name="Warren W.C."/>
            <person name="Mardis E.R."/>
            <person name="Weinstock G.M."/>
            <person name="Wilson R.K."/>
            <person name="Delehaunty K."/>
            <person name="Dooling D."/>
            <person name="Fronik C."/>
            <person name="Fulton L."/>
            <person name="Fulton B."/>
            <person name="Graves T."/>
            <person name="Minx P."/>
            <person name="Sodergren E."/>
            <person name="Birney E."/>
            <person name="Margulies E.H."/>
            <person name="Herrero J."/>
            <person name="Green E.D."/>
            <person name="Haussler D."/>
            <person name="Siepel A."/>
            <person name="Goldman N."/>
            <person name="Pollard K.S."/>
            <person name="Pedersen J.S."/>
            <person name="Lander E.S."/>
            <person name="Kellis M."/>
        </authorList>
    </citation>
    <scope>NUCLEOTIDE SEQUENCE [LARGE SCALE GENOMIC DNA]</scope>
    <source>
        <strain evidence="8">2N</strain>
    </source>
</reference>
<dbReference type="Gene3D" id="3.30.70.2970">
    <property type="entry name" value="Protein of unknown function (DUF541), domain 2"/>
    <property type="match status" value="1"/>
</dbReference>
<keyword evidence="8" id="KW-1185">Reference proteome</keyword>
<dbReference type="GO" id="GO:0005634">
    <property type="term" value="C:nucleus"/>
    <property type="evidence" value="ECO:0007669"/>
    <property type="project" value="UniProtKB-SubCell"/>
</dbReference>
<dbReference type="Ensembl" id="ENSCPOT00000026366.2">
    <property type="protein sequence ID" value="ENSCPOP00000016415.2"/>
    <property type="gene ID" value="ENSCPOG00000026381.2"/>
</dbReference>
<evidence type="ECO:0000313" key="8">
    <source>
        <dbReference type="Proteomes" id="UP000005447"/>
    </source>
</evidence>
<dbReference type="InterPro" id="IPR007497">
    <property type="entry name" value="SIMPL/DUF541"/>
</dbReference>
<keyword evidence="4" id="KW-0963">Cytoplasm</keyword>
<dbReference type="Gene3D" id="3.30.110.170">
    <property type="entry name" value="Protein of unknown function (DUF541), domain 1"/>
    <property type="match status" value="1"/>
</dbReference>
<dbReference type="PANTHER" id="PTHR18842">
    <property type="entry name" value="INTERLEUKIN-1 RECEPTOR-ASSOCIATED KINASE 1-BINDING PROTEIN 1"/>
    <property type="match status" value="1"/>
</dbReference>
<evidence type="ECO:0000256" key="1">
    <source>
        <dbReference type="ARBA" id="ARBA00004123"/>
    </source>
</evidence>
<dbReference type="EMBL" id="AAKN02007939">
    <property type="status" value="NOT_ANNOTATED_CDS"/>
    <property type="molecule type" value="Genomic_DNA"/>
</dbReference>
<evidence type="ECO:0000256" key="2">
    <source>
        <dbReference type="ARBA" id="ARBA00004496"/>
    </source>
</evidence>
<dbReference type="GO" id="GO:0005737">
    <property type="term" value="C:cytoplasm"/>
    <property type="evidence" value="ECO:0007669"/>
    <property type="project" value="UniProtKB-SubCell"/>
</dbReference>
<protein>
    <submittedName>
        <fullName evidence="7">Uncharacterized protein</fullName>
    </submittedName>
</protein>
<comment type="subcellular location">
    <subcellularLocation>
        <location evidence="2">Cytoplasm</location>
    </subcellularLocation>
    <subcellularLocation>
        <location evidence="1">Nucleus</location>
    </subcellularLocation>
</comment>
<comment type="similarity">
    <text evidence="3">Belongs to the IRAK1BP1 family.</text>
</comment>
<reference evidence="7" key="3">
    <citation type="submission" date="2025-09" db="UniProtKB">
        <authorList>
            <consortium name="Ensembl"/>
        </authorList>
    </citation>
    <scope>IDENTIFICATION</scope>
    <source>
        <strain evidence="7">2N</strain>
    </source>
</reference>
<dbReference type="GO" id="GO:0006955">
    <property type="term" value="P:immune response"/>
    <property type="evidence" value="ECO:0007669"/>
    <property type="project" value="InterPro"/>
</dbReference>
<dbReference type="AlphaFoldDB" id="H0W0D0"/>
<dbReference type="InterPro" id="IPR030312">
    <property type="entry name" value="IRAK1BP1"/>
</dbReference>
<evidence type="ECO:0000256" key="3">
    <source>
        <dbReference type="ARBA" id="ARBA00005509"/>
    </source>
</evidence>
<reference evidence="7" key="2">
    <citation type="submission" date="2025-08" db="UniProtKB">
        <authorList>
            <consortium name="Ensembl"/>
        </authorList>
    </citation>
    <scope>IDENTIFICATION</scope>
    <source>
        <strain evidence="7">2N</strain>
    </source>
</reference>
<organism evidence="7 8">
    <name type="scientific">Cavia porcellus</name>
    <name type="common">Guinea pig</name>
    <dbReference type="NCBI Taxonomy" id="10141"/>
    <lineage>
        <taxon>Eukaryota</taxon>
        <taxon>Metazoa</taxon>
        <taxon>Chordata</taxon>
        <taxon>Craniata</taxon>
        <taxon>Vertebrata</taxon>
        <taxon>Euteleostomi</taxon>
        <taxon>Mammalia</taxon>
        <taxon>Eutheria</taxon>
        <taxon>Euarchontoglires</taxon>
        <taxon>Glires</taxon>
        <taxon>Rodentia</taxon>
        <taxon>Hystricomorpha</taxon>
        <taxon>Caviidae</taxon>
        <taxon>Cavia</taxon>
    </lineage>
</organism>
<dbReference type="GeneTree" id="ENSGT00390000012588"/>
<dbReference type="Pfam" id="PF04402">
    <property type="entry name" value="SIMPL"/>
    <property type="match status" value="1"/>
</dbReference>
<sequence>MSLPQAPPSRVFVELVPWADRSREKDLVSSGEALPGTCRPSSSAQAQIAPREVHVSGTAAVSARPDRAQVVVRVSSTKEAAAEAKKSVSRRLDYVAQSLRQWGVQVNITFTDFGKMQDICNF</sequence>
<name>H0W0D0_CAVPO</name>
<evidence type="ECO:0000256" key="6">
    <source>
        <dbReference type="SAM" id="MobiDB-lite"/>
    </source>
</evidence>
<dbReference type="GO" id="GO:0043123">
    <property type="term" value="P:positive regulation of canonical NF-kappaB signal transduction"/>
    <property type="evidence" value="ECO:0007669"/>
    <property type="project" value="InterPro"/>
</dbReference>
<dbReference type="Proteomes" id="UP000005447">
    <property type="component" value="Unassembled WGS sequence"/>
</dbReference>
<evidence type="ECO:0000256" key="4">
    <source>
        <dbReference type="ARBA" id="ARBA00022490"/>
    </source>
</evidence>
<proteinExistence type="inferred from homology"/>
<dbReference type="EMBL" id="AAKN02007940">
    <property type="status" value="NOT_ANNOTATED_CDS"/>
    <property type="molecule type" value="Genomic_DNA"/>
</dbReference>
<keyword evidence="5" id="KW-0539">Nucleus</keyword>
<dbReference type="VEuPathDB" id="HostDB:ENSCPOG00000026381"/>
<evidence type="ECO:0000313" key="7">
    <source>
        <dbReference type="Ensembl" id="ENSCPOP00000016415.2"/>
    </source>
</evidence>
<gene>
    <name evidence="7" type="primary">Irak1bp1</name>
</gene>
<evidence type="ECO:0000256" key="5">
    <source>
        <dbReference type="ARBA" id="ARBA00023242"/>
    </source>
</evidence>